<protein>
    <submittedName>
        <fullName evidence="15">Multidrug ABC transporter ATP-binding protein</fullName>
    </submittedName>
</protein>
<dbReference type="InterPro" id="IPR036640">
    <property type="entry name" value="ABC1_TM_sf"/>
</dbReference>
<dbReference type="FunFam" id="3.40.50.300:FF:000066">
    <property type="entry name" value="ABC transporter B family member 1"/>
    <property type="match status" value="1"/>
</dbReference>
<gene>
    <name evidence="15" type="ORF">CMV30_14975</name>
</gene>
<feature type="domain" description="ABC transporter" evidence="13">
    <location>
        <begin position="386"/>
        <end position="622"/>
    </location>
</feature>
<feature type="region of interest" description="Disordered" evidence="11">
    <location>
        <begin position="345"/>
        <end position="382"/>
    </location>
</feature>
<feature type="transmembrane region" description="Helical" evidence="12">
    <location>
        <begin position="252"/>
        <end position="274"/>
    </location>
</feature>
<sequence>MDRAALRETVEILRYLKPYRRRFVFGLLCLLVGSVAGLCFPLLAGGLIDAALHSTGVTLPVLGSLTLNGIAAILAGTIAVQALGSAGAAMSFGRVGQTALADLRRDTYGRMIGLPMEFFARRRVGELTSRLSGDIAQLESGLISAVPQLCRQTVLLIGGLVLIALTSGKLTLAMLCTVPLLIAAAVTFGRKLRRLSREAQDRLAETGTIVEETLQGIASVKAFANETFELARYQRTNEAALATSLTAVRWRAAFFAVFTVSMFGGMVIVLWFGAGLLQSGQITAGELTRFVLYSTFVAGAMGQAAELYSQIQKTVGASQRVRELLREQPEVTVALPAATTPKTAATITVNRPIHPSSPPSDLSTLSPQLSTPPSASASPTRLRGEVELQNVTFRYPSRPEIAVLADISLHARPGEVTALVGPSGAGKSTLTALLYRFYAPEHGRVLFDGRDAHDFDLTALREQMALVPQDVLLFGGSIAENIRYGKPGATLDEIKAAAQQANAAEFIDRFPEGYDTIVGDRGIKLSGGQRQRVAIARAILKDPAILVLDEATSSLDSESERLVQSALEHLMRGRTTFVIAHRLATVRRADQIVVLDQGRMVERGTHEELSQNPDGLYRRLSTLQFQHALAE</sequence>
<dbReference type="Proteomes" id="UP000217265">
    <property type="component" value="Chromosome"/>
</dbReference>
<keyword evidence="7 15" id="KW-0067">ATP-binding</keyword>
<dbReference type="Pfam" id="PF00005">
    <property type="entry name" value="ABC_tran"/>
    <property type="match status" value="1"/>
</dbReference>
<evidence type="ECO:0000256" key="11">
    <source>
        <dbReference type="SAM" id="MobiDB-lite"/>
    </source>
</evidence>
<dbReference type="SMART" id="SM00382">
    <property type="entry name" value="AAA"/>
    <property type="match status" value="1"/>
</dbReference>
<dbReference type="GO" id="GO:0005524">
    <property type="term" value="F:ATP binding"/>
    <property type="evidence" value="ECO:0007669"/>
    <property type="project" value="UniProtKB-KW"/>
</dbReference>
<evidence type="ECO:0000256" key="7">
    <source>
        <dbReference type="ARBA" id="ARBA00022840"/>
    </source>
</evidence>
<dbReference type="CDD" id="cd18576">
    <property type="entry name" value="ABC_6TM_bac_exporter_ABCB8_10_like"/>
    <property type="match status" value="1"/>
</dbReference>
<keyword evidence="4 12" id="KW-0812">Transmembrane</keyword>
<dbReference type="PROSITE" id="PS50893">
    <property type="entry name" value="ABC_TRANSPORTER_2"/>
    <property type="match status" value="1"/>
</dbReference>
<evidence type="ECO:0000313" key="16">
    <source>
        <dbReference type="Proteomes" id="UP000217265"/>
    </source>
</evidence>
<keyword evidence="9 12" id="KW-0472">Membrane</keyword>
<dbReference type="GO" id="GO:0016887">
    <property type="term" value="F:ATP hydrolysis activity"/>
    <property type="evidence" value="ECO:0007669"/>
    <property type="project" value="InterPro"/>
</dbReference>
<proteinExistence type="inferred from homology"/>
<evidence type="ECO:0000256" key="1">
    <source>
        <dbReference type="ARBA" id="ARBA00004651"/>
    </source>
</evidence>
<dbReference type="Pfam" id="PF00664">
    <property type="entry name" value="ABC_membrane"/>
    <property type="match status" value="1"/>
</dbReference>
<dbReference type="InterPro" id="IPR003439">
    <property type="entry name" value="ABC_transporter-like_ATP-bd"/>
</dbReference>
<evidence type="ECO:0000259" key="14">
    <source>
        <dbReference type="PROSITE" id="PS50929"/>
    </source>
</evidence>
<keyword evidence="6" id="KW-0547">Nucleotide-binding</keyword>
<feature type="transmembrane region" description="Helical" evidence="12">
    <location>
        <begin position="64"/>
        <end position="84"/>
    </location>
</feature>
<dbReference type="InterPro" id="IPR011527">
    <property type="entry name" value="ABC1_TM_dom"/>
</dbReference>
<dbReference type="PANTHER" id="PTHR43394:SF1">
    <property type="entry name" value="ATP-BINDING CASSETTE SUB-FAMILY B MEMBER 10, MITOCHONDRIAL"/>
    <property type="match status" value="1"/>
</dbReference>
<comment type="similarity">
    <text evidence="2">Belongs to the ABC transporter superfamily. ABCB family. Multidrug resistance exporter (TC 3.A.1.201) subfamily.</text>
</comment>
<dbReference type="Gene3D" id="1.20.1560.10">
    <property type="entry name" value="ABC transporter type 1, transmembrane domain"/>
    <property type="match status" value="1"/>
</dbReference>
<dbReference type="GO" id="GO:0005886">
    <property type="term" value="C:plasma membrane"/>
    <property type="evidence" value="ECO:0007669"/>
    <property type="project" value="UniProtKB-SubCell"/>
</dbReference>
<feature type="transmembrane region" description="Helical" evidence="12">
    <location>
        <begin position="172"/>
        <end position="189"/>
    </location>
</feature>
<evidence type="ECO:0000256" key="8">
    <source>
        <dbReference type="ARBA" id="ARBA00022989"/>
    </source>
</evidence>
<dbReference type="OrthoDB" id="9761126at2"/>
<accession>A0A290QG04</accession>
<dbReference type="PANTHER" id="PTHR43394">
    <property type="entry name" value="ATP-DEPENDENT PERMEASE MDL1, MITOCHONDRIAL"/>
    <property type="match status" value="1"/>
</dbReference>
<evidence type="ECO:0000259" key="13">
    <source>
        <dbReference type="PROSITE" id="PS50893"/>
    </source>
</evidence>
<evidence type="ECO:0000256" key="5">
    <source>
        <dbReference type="ARBA" id="ARBA00022737"/>
    </source>
</evidence>
<dbReference type="InterPro" id="IPR003593">
    <property type="entry name" value="AAA+_ATPase"/>
</dbReference>
<dbReference type="InterPro" id="IPR039421">
    <property type="entry name" value="Type_1_exporter"/>
</dbReference>
<evidence type="ECO:0000256" key="9">
    <source>
        <dbReference type="ARBA" id="ARBA00023136"/>
    </source>
</evidence>
<name>A0A290QG04_9BACT</name>
<dbReference type="SUPFAM" id="SSF90123">
    <property type="entry name" value="ABC transporter transmembrane region"/>
    <property type="match status" value="1"/>
</dbReference>
<dbReference type="GO" id="GO:0015421">
    <property type="term" value="F:ABC-type oligopeptide transporter activity"/>
    <property type="evidence" value="ECO:0007669"/>
    <property type="project" value="TreeGrafter"/>
</dbReference>
<evidence type="ECO:0000256" key="3">
    <source>
        <dbReference type="ARBA" id="ARBA00022448"/>
    </source>
</evidence>
<dbReference type="AlphaFoldDB" id="A0A290QG04"/>
<dbReference type="GO" id="GO:0090374">
    <property type="term" value="P:oligopeptide export from mitochondrion"/>
    <property type="evidence" value="ECO:0007669"/>
    <property type="project" value="TreeGrafter"/>
</dbReference>
<evidence type="ECO:0000256" key="12">
    <source>
        <dbReference type="SAM" id="Phobius"/>
    </source>
</evidence>
<evidence type="ECO:0000256" key="10">
    <source>
        <dbReference type="ARBA" id="ARBA00023180"/>
    </source>
</evidence>
<keyword evidence="5" id="KW-0677">Repeat</keyword>
<keyword evidence="3" id="KW-0813">Transport</keyword>
<dbReference type="InterPro" id="IPR027417">
    <property type="entry name" value="P-loop_NTPase"/>
</dbReference>
<feature type="domain" description="ABC transmembrane type-1" evidence="14">
    <location>
        <begin position="24"/>
        <end position="313"/>
    </location>
</feature>
<keyword evidence="16" id="KW-1185">Reference proteome</keyword>
<evidence type="ECO:0000256" key="4">
    <source>
        <dbReference type="ARBA" id="ARBA00022692"/>
    </source>
</evidence>
<dbReference type="PROSITE" id="PS50929">
    <property type="entry name" value="ABC_TM1F"/>
    <property type="match status" value="1"/>
</dbReference>
<dbReference type="SUPFAM" id="SSF52540">
    <property type="entry name" value="P-loop containing nucleoside triphosphate hydrolases"/>
    <property type="match status" value="1"/>
</dbReference>
<feature type="compositionally biased region" description="Low complexity" evidence="11">
    <location>
        <begin position="359"/>
        <end position="380"/>
    </location>
</feature>
<comment type="subcellular location">
    <subcellularLocation>
        <location evidence="1">Cell membrane</location>
        <topology evidence="1">Multi-pass membrane protein</topology>
    </subcellularLocation>
</comment>
<evidence type="ECO:0000256" key="2">
    <source>
        <dbReference type="ARBA" id="ARBA00007577"/>
    </source>
</evidence>
<feature type="transmembrane region" description="Helical" evidence="12">
    <location>
        <begin position="23"/>
        <end position="44"/>
    </location>
</feature>
<keyword evidence="10" id="KW-0325">Glycoprotein</keyword>
<dbReference type="EMBL" id="CP023344">
    <property type="protein sequence ID" value="ATC66170.1"/>
    <property type="molecule type" value="Genomic_DNA"/>
</dbReference>
<organism evidence="15 16">
    <name type="scientific">Nibricoccus aquaticus</name>
    <dbReference type="NCBI Taxonomy" id="2576891"/>
    <lineage>
        <taxon>Bacteria</taxon>
        <taxon>Pseudomonadati</taxon>
        <taxon>Verrucomicrobiota</taxon>
        <taxon>Opitutia</taxon>
        <taxon>Opitutales</taxon>
        <taxon>Opitutaceae</taxon>
        <taxon>Nibricoccus</taxon>
    </lineage>
</organism>
<keyword evidence="8 12" id="KW-1133">Transmembrane helix</keyword>
<evidence type="ECO:0000313" key="15">
    <source>
        <dbReference type="EMBL" id="ATC66170.1"/>
    </source>
</evidence>
<dbReference type="InterPro" id="IPR017871">
    <property type="entry name" value="ABC_transporter-like_CS"/>
</dbReference>
<feature type="transmembrane region" description="Helical" evidence="12">
    <location>
        <begin position="149"/>
        <end position="166"/>
    </location>
</feature>
<dbReference type="KEGG" id="vbh:CMV30_14975"/>
<reference evidence="15 16" key="1">
    <citation type="submission" date="2017-09" db="EMBL/GenBank/DDBJ databases">
        <title>Complete genome sequence of Verrucomicrobial strain HZ-65, isolated from freshwater.</title>
        <authorList>
            <person name="Choi A."/>
        </authorList>
    </citation>
    <scope>NUCLEOTIDE SEQUENCE [LARGE SCALE GENOMIC DNA]</scope>
    <source>
        <strain evidence="15 16">HZ-65</strain>
    </source>
</reference>
<dbReference type="Gene3D" id="3.40.50.300">
    <property type="entry name" value="P-loop containing nucleotide triphosphate hydrolases"/>
    <property type="match status" value="1"/>
</dbReference>
<evidence type="ECO:0000256" key="6">
    <source>
        <dbReference type="ARBA" id="ARBA00022741"/>
    </source>
</evidence>
<dbReference type="PROSITE" id="PS00211">
    <property type="entry name" value="ABC_TRANSPORTER_1"/>
    <property type="match status" value="1"/>
</dbReference>